<dbReference type="Proteomes" id="UP001148838">
    <property type="component" value="Unassembled WGS sequence"/>
</dbReference>
<name>A0ABQ8S6B4_PERAM</name>
<accession>A0ABQ8S6B4</accession>
<comment type="caution">
    <text evidence="1">The sequence shown here is derived from an EMBL/GenBank/DDBJ whole genome shotgun (WGS) entry which is preliminary data.</text>
</comment>
<evidence type="ECO:0000313" key="1">
    <source>
        <dbReference type="EMBL" id="KAJ4429553.1"/>
    </source>
</evidence>
<protein>
    <submittedName>
        <fullName evidence="1">Uncharacterized protein</fullName>
    </submittedName>
</protein>
<sequence>MAGLCEGGNEPSGSLKAICQFLSDAFPIHYGLKQGDALSILLFNFALEYAIRKIQDNREGLELNELHQLLVYGVDHMGTKFTELRRIQSTAPDNNCGFLANCAPSIMALHIGYTSTHICLTWSQATKGIIEGGRFDPGLWIEFGVAQWSERLSDDSSPLLRHGEEPISRLVGLGPPWAAFLSDPVLGQTAQHSNNSVPQDKYDASGQRQRVLRLPCQRCEL</sequence>
<gene>
    <name evidence="1" type="ORF">ANN_21722</name>
</gene>
<organism evidence="1 2">
    <name type="scientific">Periplaneta americana</name>
    <name type="common">American cockroach</name>
    <name type="synonym">Blatta americana</name>
    <dbReference type="NCBI Taxonomy" id="6978"/>
    <lineage>
        <taxon>Eukaryota</taxon>
        <taxon>Metazoa</taxon>
        <taxon>Ecdysozoa</taxon>
        <taxon>Arthropoda</taxon>
        <taxon>Hexapoda</taxon>
        <taxon>Insecta</taxon>
        <taxon>Pterygota</taxon>
        <taxon>Neoptera</taxon>
        <taxon>Polyneoptera</taxon>
        <taxon>Dictyoptera</taxon>
        <taxon>Blattodea</taxon>
        <taxon>Blattoidea</taxon>
        <taxon>Blattidae</taxon>
        <taxon>Blattinae</taxon>
        <taxon>Periplaneta</taxon>
    </lineage>
</organism>
<dbReference type="EMBL" id="JAJSOF020000033">
    <property type="protein sequence ID" value="KAJ4429553.1"/>
    <property type="molecule type" value="Genomic_DNA"/>
</dbReference>
<proteinExistence type="predicted"/>
<keyword evidence="2" id="KW-1185">Reference proteome</keyword>
<evidence type="ECO:0000313" key="2">
    <source>
        <dbReference type="Proteomes" id="UP001148838"/>
    </source>
</evidence>
<reference evidence="1 2" key="1">
    <citation type="journal article" date="2022" name="Allergy">
        <title>Genome assembly and annotation of Periplaneta americana reveal a comprehensive cockroach allergen profile.</title>
        <authorList>
            <person name="Wang L."/>
            <person name="Xiong Q."/>
            <person name="Saelim N."/>
            <person name="Wang L."/>
            <person name="Nong W."/>
            <person name="Wan A.T."/>
            <person name="Shi M."/>
            <person name="Liu X."/>
            <person name="Cao Q."/>
            <person name="Hui J.H.L."/>
            <person name="Sookrung N."/>
            <person name="Leung T.F."/>
            <person name="Tungtrongchitr A."/>
            <person name="Tsui S.K.W."/>
        </authorList>
    </citation>
    <scope>NUCLEOTIDE SEQUENCE [LARGE SCALE GENOMIC DNA]</scope>
    <source>
        <strain evidence="1">PWHHKU_190912</strain>
    </source>
</reference>